<gene>
    <name evidence="1" type="ORF">SDC9_77300</name>
</gene>
<dbReference type="Gene3D" id="3.40.190.10">
    <property type="entry name" value="Periplasmic binding protein-like II"/>
    <property type="match status" value="2"/>
</dbReference>
<dbReference type="InterPro" id="IPR050490">
    <property type="entry name" value="Bact_solute-bd_prot1"/>
</dbReference>
<dbReference type="PANTHER" id="PTHR43649">
    <property type="entry name" value="ARABINOSE-BINDING PROTEIN-RELATED"/>
    <property type="match status" value="1"/>
</dbReference>
<name>A0A644YQJ5_9ZZZZ</name>
<dbReference type="Pfam" id="PF01547">
    <property type="entry name" value="SBP_bac_1"/>
    <property type="match status" value="1"/>
</dbReference>
<organism evidence="1">
    <name type="scientific">bioreactor metagenome</name>
    <dbReference type="NCBI Taxonomy" id="1076179"/>
    <lineage>
        <taxon>unclassified sequences</taxon>
        <taxon>metagenomes</taxon>
        <taxon>ecological metagenomes</taxon>
    </lineage>
</organism>
<proteinExistence type="predicted"/>
<sequence length="452" mass="49278">MTGLKRVSVVALALLMVVTSVFAQGAKEDATAGKQIELTVLNYIDMSEPNSANEISMVWDKFAAENPDIKLVREDLFNEPFHQKTEAYVASGQVPDVLYMWPSGRSTSLHTTKSVKDLMPFLQKDGMVDDYNPATLAPQFAGFLGELPNGLTTTHMLYVNTKVLRENGLSIPKSYADMKAMVGPLKAKGIDLIAMDNMDAWVMQSCLFSMVVGRFGGIDWHDKVAAGSLKFTDPWFVKSLELIDDMYKSGMLNRNSLSSPYGSSRGSFAAGKAAFYIDGDWSTASFQTDITTGKALVSPASQQSDFELMVIPNLPGEVISNSNSGVVGTGWGMSANIPAGSAKEAAAWRLIKYLQGEYVQTYRLSTGASFPSNLNVDVEKVVKEKNLEPFIAKRAAYYAAYTTITPVIDGVLHSDVYNVINTGLQEIGLGSKAPSQVASEVQKAWDTWKKNQ</sequence>
<evidence type="ECO:0000313" key="1">
    <source>
        <dbReference type="EMBL" id="MPM30750.1"/>
    </source>
</evidence>
<dbReference type="EMBL" id="VSSQ01005878">
    <property type="protein sequence ID" value="MPM30750.1"/>
    <property type="molecule type" value="Genomic_DNA"/>
</dbReference>
<evidence type="ECO:0008006" key="2">
    <source>
        <dbReference type="Google" id="ProtNLM"/>
    </source>
</evidence>
<reference evidence="1" key="1">
    <citation type="submission" date="2019-08" db="EMBL/GenBank/DDBJ databases">
        <authorList>
            <person name="Kucharzyk K."/>
            <person name="Murdoch R.W."/>
            <person name="Higgins S."/>
            <person name="Loffler F."/>
        </authorList>
    </citation>
    <scope>NUCLEOTIDE SEQUENCE</scope>
</reference>
<protein>
    <recommendedName>
        <fullName evidence="2">Multiple sugar-binding protein</fullName>
    </recommendedName>
</protein>
<accession>A0A644YQJ5</accession>
<dbReference type="SUPFAM" id="SSF53850">
    <property type="entry name" value="Periplasmic binding protein-like II"/>
    <property type="match status" value="1"/>
</dbReference>
<dbReference type="AlphaFoldDB" id="A0A644YQJ5"/>
<dbReference type="InterPro" id="IPR006059">
    <property type="entry name" value="SBP"/>
</dbReference>
<comment type="caution">
    <text evidence="1">The sequence shown here is derived from an EMBL/GenBank/DDBJ whole genome shotgun (WGS) entry which is preliminary data.</text>
</comment>
<dbReference type="PANTHER" id="PTHR43649:SF12">
    <property type="entry name" value="DIACETYLCHITOBIOSE BINDING PROTEIN DASA"/>
    <property type="match status" value="1"/>
</dbReference>